<evidence type="ECO:0008006" key="4">
    <source>
        <dbReference type="Google" id="ProtNLM"/>
    </source>
</evidence>
<dbReference type="EMBL" id="BAAAYN010000017">
    <property type="protein sequence ID" value="GAA3386586.1"/>
    <property type="molecule type" value="Genomic_DNA"/>
</dbReference>
<feature type="region of interest" description="Disordered" evidence="1">
    <location>
        <begin position="1"/>
        <end position="23"/>
    </location>
</feature>
<accession>A0ABP6SWY1</accession>
<feature type="compositionally biased region" description="Basic residues" evidence="1">
    <location>
        <begin position="1"/>
        <end position="19"/>
    </location>
</feature>
<evidence type="ECO:0000256" key="1">
    <source>
        <dbReference type="SAM" id="MobiDB-lite"/>
    </source>
</evidence>
<gene>
    <name evidence="2" type="ORF">GCM10020369_24920</name>
</gene>
<comment type="caution">
    <text evidence="2">The sequence shown here is derived from an EMBL/GenBank/DDBJ whole genome shotgun (WGS) entry which is preliminary data.</text>
</comment>
<proteinExistence type="predicted"/>
<reference evidence="3" key="1">
    <citation type="journal article" date="2019" name="Int. J. Syst. Evol. Microbiol.">
        <title>The Global Catalogue of Microorganisms (GCM) 10K type strain sequencing project: providing services to taxonomists for standard genome sequencing and annotation.</title>
        <authorList>
            <consortium name="The Broad Institute Genomics Platform"/>
            <consortium name="The Broad Institute Genome Sequencing Center for Infectious Disease"/>
            <person name="Wu L."/>
            <person name="Ma J."/>
        </authorList>
    </citation>
    <scope>NUCLEOTIDE SEQUENCE [LARGE SCALE GENOMIC DNA]</scope>
    <source>
        <strain evidence="3">JCM 9458</strain>
    </source>
</reference>
<dbReference type="Proteomes" id="UP001501676">
    <property type="component" value="Unassembled WGS sequence"/>
</dbReference>
<sequence>MPKGLHRVQKRRRLRRGAHRMPSALRAGATGQRVVVIAGLVVLAMLGVGLPLAAAAPRTATGSTTDGGAADCVAAAVSAHLVRIICGITDLNRDGDSVYVGWRTTSGGVRSIYHRQGAGRTSSVTGYAPTADASPPHRVLWKVCRDRQAPWRDICSEWRTAWATPAP</sequence>
<evidence type="ECO:0000313" key="3">
    <source>
        <dbReference type="Proteomes" id="UP001501676"/>
    </source>
</evidence>
<organism evidence="2 3">
    <name type="scientific">Cryptosporangium minutisporangium</name>
    <dbReference type="NCBI Taxonomy" id="113569"/>
    <lineage>
        <taxon>Bacteria</taxon>
        <taxon>Bacillati</taxon>
        <taxon>Actinomycetota</taxon>
        <taxon>Actinomycetes</taxon>
        <taxon>Cryptosporangiales</taxon>
        <taxon>Cryptosporangiaceae</taxon>
        <taxon>Cryptosporangium</taxon>
    </lineage>
</organism>
<protein>
    <recommendedName>
        <fullName evidence="4">Secreted protein</fullName>
    </recommendedName>
</protein>
<name>A0ABP6SWY1_9ACTN</name>
<evidence type="ECO:0000313" key="2">
    <source>
        <dbReference type="EMBL" id="GAA3386586.1"/>
    </source>
</evidence>
<keyword evidence="3" id="KW-1185">Reference proteome</keyword>